<dbReference type="Gene3D" id="3.20.20.300">
    <property type="entry name" value="Glycoside hydrolase, family 3, N-terminal domain"/>
    <property type="match status" value="1"/>
</dbReference>
<evidence type="ECO:0000256" key="1">
    <source>
        <dbReference type="ARBA" id="ARBA00005336"/>
    </source>
</evidence>
<comment type="caution">
    <text evidence="6">The sequence shown here is derived from an EMBL/GenBank/DDBJ whole genome shotgun (WGS) entry which is preliminary data.</text>
</comment>
<dbReference type="InterPro" id="IPR036962">
    <property type="entry name" value="Glyco_hydro_3_N_sf"/>
</dbReference>
<dbReference type="GO" id="GO:0004553">
    <property type="term" value="F:hydrolase activity, hydrolyzing O-glycosyl compounds"/>
    <property type="evidence" value="ECO:0007669"/>
    <property type="project" value="InterPro"/>
</dbReference>
<evidence type="ECO:0000313" key="7">
    <source>
        <dbReference type="Proteomes" id="UP000824179"/>
    </source>
</evidence>
<dbReference type="InterPro" id="IPR050288">
    <property type="entry name" value="Cellulose_deg_GH3"/>
</dbReference>
<accession>A0A9D1AF27</accession>
<evidence type="ECO:0000313" key="6">
    <source>
        <dbReference type="EMBL" id="HIR39133.1"/>
    </source>
</evidence>
<dbReference type="Gene3D" id="2.60.40.10">
    <property type="entry name" value="Immunoglobulins"/>
    <property type="match status" value="1"/>
</dbReference>
<dbReference type="SMART" id="SM01217">
    <property type="entry name" value="Fn3_like"/>
    <property type="match status" value="1"/>
</dbReference>
<sequence>MKLQKHKQLLRGVAATAAALLTLSTVAYGVAKSDLAIGWVDGFFGINDRTIYDDWVEKVEDTVIEGEPGWVNLPGRPHQMDHDTVDAYAEALRAHAIRQGEEGFALLKNDNDALPLNKSAAGSNVALFGWNAYNMPSGHTGVVAGNGWNSSWGGPSTPSETDRYAQITLKDAFDNIGGITVNNTVTADQFTGAMAGPSRGGGWGGGSATPWETYEYTIPEVAPGETVTNGWTIDKNTTTGIVVLGRGGGEGNNYKVDAATNAEDPLALSPDELRLVELAKEKCAKVVVLIVSANAMELGDLVEEGGRYEVDAIGFCGIPNDYQYQGIANVLAGEVNATGGLTDTYVYDNSFTPASINMGQQQYSDLNTITSFNDPLGRNTTNYLADNYIVEAEGIYVGYKYYETRYFDSIVDPDGTNATATVGSSQAGQAWNYANEVVFPFGQSLSYIPYTQEITSVEVDNSETGNVTATIRVTNEGDEDGYFLTQLYVSRPYTEYDIENKVEKSAVDFLNSAKVEVAAGESEDVTITVPTRYLASWDSTALNGEGTYIMDAGDYIFTAASGSHAAVNNVIDYLGHDTDGTTEIGEVETWNLAAFDEETFSVSNGVEVRNQMENADINYFLGEEAVTYLSRSDWEGTFPKNYTDYTNDSGIAPEEQFTISGADKETEWLTELISAQCNVTPSSNESEWVSVDPVLPEEVANGTYSTVWQWIMSFATRDPDAFNDINSEEWQAVAAAIPLGTAIAATPQGGHSTQTFPGIGNPGSVQSESVSGYQQTLKLSNGETMKLNVASNTLLGASFNPDFAYEWGLMEGEGGLWLQETESPSEYSTNAVTVWGAGLNQHRHAYNGRNSEYMSEDPMLTNRIGEGQLRGAVEKGAICGPKHMGFNDQELNRQGVACYMTEQKVRETDTRCYEGALRVDEGNGTGVMMSFARIGATNVTNSVGYINNIMRGEWGFTGIITTDMGQGAGYHEMGALIMASVNQYAGFGTNPFYMVDANGNESSADDAIVSERWSYITLGDARKDPVFAEQARDTALYVLFTIARSGSGLYVERVWSEGEDIIVPGYEIEHHDPVGTIETADWEYIFISLEVVFGVLTGLAGLAWIASEVIPSKEDK</sequence>
<feature type="signal peptide" evidence="4">
    <location>
        <begin position="1"/>
        <end position="27"/>
    </location>
</feature>
<reference evidence="6" key="1">
    <citation type="submission" date="2020-10" db="EMBL/GenBank/DDBJ databases">
        <authorList>
            <person name="Gilroy R."/>
        </authorList>
    </citation>
    <scope>NUCLEOTIDE SEQUENCE</scope>
    <source>
        <strain evidence="6">ChiW25-3613</strain>
    </source>
</reference>
<keyword evidence="2 6" id="KW-0378">Hydrolase</keyword>
<keyword evidence="3" id="KW-1133">Transmembrane helix</keyword>
<dbReference type="EMBL" id="DVHB01000040">
    <property type="protein sequence ID" value="HIR39133.1"/>
    <property type="molecule type" value="Genomic_DNA"/>
</dbReference>
<comment type="similarity">
    <text evidence="1">Belongs to the glycosyl hydrolase 3 family.</text>
</comment>
<dbReference type="AlphaFoldDB" id="A0A9D1AF27"/>
<dbReference type="Pfam" id="PF14310">
    <property type="entry name" value="Fn3-like"/>
    <property type="match status" value="1"/>
</dbReference>
<dbReference type="InterPro" id="IPR026891">
    <property type="entry name" value="Fn3-like"/>
</dbReference>
<feature type="chain" id="PRO_5039697007" evidence="4">
    <location>
        <begin position="28"/>
        <end position="1116"/>
    </location>
</feature>
<dbReference type="InterPro" id="IPR002772">
    <property type="entry name" value="Glyco_hydro_3_C"/>
</dbReference>
<keyword evidence="3" id="KW-0812">Transmembrane</keyword>
<gene>
    <name evidence="6" type="ORF">IAB90_02010</name>
</gene>
<proteinExistence type="inferred from homology"/>
<evidence type="ECO:0000256" key="2">
    <source>
        <dbReference type="ARBA" id="ARBA00022801"/>
    </source>
</evidence>
<dbReference type="Proteomes" id="UP000824179">
    <property type="component" value="Unassembled WGS sequence"/>
</dbReference>
<organism evidence="6 7">
    <name type="scientific">Candidatus Coproplasma stercoripullorum</name>
    <dbReference type="NCBI Taxonomy" id="2840751"/>
    <lineage>
        <taxon>Bacteria</taxon>
        <taxon>Bacillati</taxon>
        <taxon>Bacillota</taxon>
        <taxon>Clostridia</taxon>
        <taxon>Eubacteriales</taxon>
        <taxon>Candidatus Coproplasma</taxon>
    </lineage>
</organism>
<dbReference type="Pfam" id="PF00933">
    <property type="entry name" value="Glyco_hydro_3"/>
    <property type="match status" value="1"/>
</dbReference>
<feature type="domain" description="Fibronectin type III-like" evidence="5">
    <location>
        <begin position="483"/>
        <end position="563"/>
    </location>
</feature>
<dbReference type="Gene3D" id="3.40.50.1700">
    <property type="entry name" value="Glycoside hydrolase family 3 C-terminal domain"/>
    <property type="match status" value="1"/>
</dbReference>
<dbReference type="SUPFAM" id="SSF52279">
    <property type="entry name" value="Beta-D-glucan exohydrolase, C-terminal domain"/>
    <property type="match status" value="1"/>
</dbReference>
<dbReference type="InterPro" id="IPR036881">
    <property type="entry name" value="Glyco_hydro_3_C_sf"/>
</dbReference>
<keyword evidence="4" id="KW-0732">Signal</keyword>
<dbReference type="PANTHER" id="PTHR42715">
    <property type="entry name" value="BETA-GLUCOSIDASE"/>
    <property type="match status" value="1"/>
</dbReference>
<evidence type="ECO:0000256" key="4">
    <source>
        <dbReference type="SAM" id="SignalP"/>
    </source>
</evidence>
<dbReference type="InterPro" id="IPR013783">
    <property type="entry name" value="Ig-like_fold"/>
</dbReference>
<reference evidence="6" key="2">
    <citation type="journal article" date="2021" name="PeerJ">
        <title>Extensive microbial diversity within the chicken gut microbiome revealed by metagenomics and culture.</title>
        <authorList>
            <person name="Gilroy R."/>
            <person name="Ravi A."/>
            <person name="Getino M."/>
            <person name="Pursley I."/>
            <person name="Horton D.L."/>
            <person name="Alikhan N.F."/>
            <person name="Baker D."/>
            <person name="Gharbi K."/>
            <person name="Hall N."/>
            <person name="Watson M."/>
            <person name="Adriaenssens E.M."/>
            <person name="Foster-Nyarko E."/>
            <person name="Jarju S."/>
            <person name="Secka A."/>
            <person name="Antonio M."/>
            <person name="Oren A."/>
            <person name="Chaudhuri R.R."/>
            <person name="La Ragione R."/>
            <person name="Hildebrand F."/>
            <person name="Pallen M.J."/>
        </authorList>
    </citation>
    <scope>NUCLEOTIDE SEQUENCE</scope>
    <source>
        <strain evidence="6">ChiW25-3613</strain>
    </source>
</reference>
<dbReference type="Pfam" id="PF01915">
    <property type="entry name" value="Glyco_hydro_3_C"/>
    <property type="match status" value="1"/>
</dbReference>
<name>A0A9D1AF27_9FIRM</name>
<protein>
    <submittedName>
        <fullName evidence="6">Glycoside hydrolase family 3 C-terminal domain-containing protein</fullName>
    </submittedName>
</protein>
<evidence type="ECO:0000259" key="5">
    <source>
        <dbReference type="SMART" id="SM01217"/>
    </source>
</evidence>
<dbReference type="PANTHER" id="PTHR42715:SF10">
    <property type="entry name" value="BETA-GLUCOSIDASE"/>
    <property type="match status" value="1"/>
</dbReference>
<keyword evidence="3" id="KW-0472">Membrane</keyword>
<dbReference type="InterPro" id="IPR001764">
    <property type="entry name" value="Glyco_hydro_3_N"/>
</dbReference>
<dbReference type="InterPro" id="IPR017853">
    <property type="entry name" value="GH"/>
</dbReference>
<dbReference type="GO" id="GO:0005975">
    <property type="term" value="P:carbohydrate metabolic process"/>
    <property type="evidence" value="ECO:0007669"/>
    <property type="project" value="InterPro"/>
</dbReference>
<evidence type="ECO:0000256" key="3">
    <source>
        <dbReference type="SAM" id="Phobius"/>
    </source>
</evidence>
<dbReference type="SUPFAM" id="SSF51445">
    <property type="entry name" value="(Trans)glycosidases"/>
    <property type="match status" value="1"/>
</dbReference>
<feature type="transmembrane region" description="Helical" evidence="3">
    <location>
        <begin position="1084"/>
        <end position="1106"/>
    </location>
</feature>